<keyword evidence="3" id="KW-0949">S-adenosyl-L-methionine</keyword>
<evidence type="ECO:0000313" key="7">
    <source>
        <dbReference type="Proteomes" id="UP000799439"/>
    </source>
</evidence>
<evidence type="ECO:0008006" key="8">
    <source>
        <dbReference type="Google" id="ProtNLM"/>
    </source>
</evidence>
<dbReference type="SUPFAM" id="SSF53335">
    <property type="entry name" value="S-adenosyl-L-methionine-dependent methyltransferases"/>
    <property type="match status" value="1"/>
</dbReference>
<dbReference type="InterPro" id="IPR029063">
    <property type="entry name" value="SAM-dependent_MTases_sf"/>
</dbReference>
<dbReference type="InterPro" id="IPR051654">
    <property type="entry name" value="Meroterpenoid_MTases"/>
</dbReference>
<accession>A0A9P4J2B4</accession>
<gene>
    <name evidence="6" type="ORF">K461DRAFT_322414</name>
</gene>
<evidence type="ECO:0000256" key="4">
    <source>
        <dbReference type="ARBA" id="ARBA00038314"/>
    </source>
</evidence>
<comment type="caution">
    <text evidence="6">The sequence shown here is derived from an EMBL/GenBank/DDBJ whole genome shotgun (WGS) entry which is preliminary data.</text>
</comment>
<dbReference type="PANTHER" id="PTHR35897:SF1">
    <property type="entry name" value="METHYLTRANSFERASE AUSD"/>
    <property type="match status" value="1"/>
</dbReference>
<dbReference type="AlphaFoldDB" id="A0A9P4J2B4"/>
<dbReference type="Proteomes" id="UP000799439">
    <property type="component" value="Unassembled WGS sequence"/>
</dbReference>
<evidence type="ECO:0000256" key="5">
    <source>
        <dbReference type="SAM" id="MobiDB-lite"/>
    </source>
</evidence>
<dbReference type="PANTHER" id="PTHR35897">
    <property type="entry name" value="METHYLTRANSFERASE AUSD"/>
    <property type="match status" value="1"/>
</dbReference>
<sequence>MTLPEAINRDFYAKELEISQNTREILERYSKIAPEKVVPHCFAIREKAWAVWQYPCIGSFRFLDLSVSYLPAYDEVINRLKTKNNVLLDLGCCFGQDLRRLVYDGAPSENLYGSDLRLDFMNMGYDLFLDKETLKSKFIAADVFDENSDLKHLDGRVDIIVTSAFFHLFDRSRQKTIAHRILKLFRPQKDALLIGRQGGSETPGERERVRESGTSFHHNPESWQRFWDEIGAETGTKWQAQAVWDNGTVTTKAASQTFADRRWLLFAVRRIE</sequence>
<dbReference type="Gene3D" id="3.40.50.150">
    <property type="entry name" value="Vaccinia Virus protein VP39"/>
    <property type="match status" value="1"/>
</dbReference>
<evidence type="ECO:0000313" key="6">
    <source>
        <dbReference type="EMBL" id="KAF2151113.1"/>
    </source>
</evidence>
<reference evidence="6" key="1">
    <citation type="journal article" date="2020" name="Stud. Mycol.">
        <title>101 Dothideomycetes genomes: a test case for predicting lifestyles and emergence of pathogens.</title>
        <authorList>
            <person name="Haridas S."/>
            <person name="Albert R."/>
            <person name="Binder M."/>
            <person name="Bloem J."/>
            <person name="Labutti K."/>
            <person name="Salamov A."/>
            <person name="Andreopoulos B."/>
            <person name="Baker S."/>
            <person name="Barry K."/>
            <person name="Bills G."/>
            <person name="Bluhm B."/>
            <person name="Cannon C."/>
            <person name="Castanera R."/>
            <person name="Culley D."/>
            <person name="Daum C."/>
            <person name="Ezra D."/>
            <person name="Gonzalez J."/>
            <person name="Henrissat B."/>
            <person name="Kuo A."/>
            <person name="Liang C."/>
            <person name="Lipzen A."/>
            <person name="Lutzoni F."/>
            <person name="Magnuson J."/>
            <person name="Mondo S."/>
            <person name="Nolan M."/>
            <person name="Ohm R."/>
            <person name="Pangilinan J."/>
            <person name="Park H.-J."/>
            <person name="Ramirez L."/>
            <person name="Alfaro M."/>
            <person name="Sun H."/>
            <person name="Tritt A."/>
            <person name="Yoshinaga Y."/>
            <person name="Zwiers L.-H."/>
            <person name="Turgeon B."/>
            <person name="Goodwin S."/>
            <person name="Spatafora J."/>
            <person name="Crous P."/>
            <person name="Grigoriev I."/>
        </authorList>
    </citation>
    <scope>NUCLEOTIDE SEQUENCE</scope>
    <source>
        <strain evidence="6">CBS 260.36</strain>
    </source>
</reference>
<keyword evidence="2" id="KW-0808">Transferase</keyword>
<protein>
    <recommendedName>
        <fullName evidence="8">Methyltransferase domain-containing protein</fullName>
    </recommendedName>
</protein>
<proteinExistence type="inferred from homology"/>
<keyword evidence="7" id="KW-1185">Reference proteome</keyword>
<dbReference type="OrthoDB" id="2094832at2759"/>
<feature type="region of interest" description="Disordered" evidence="5">
    <location>
        <begin position="197"/>
        <end position="216"/>
    </location>
</feature>
<evidence type="ECO:0000256" key="3">
    <source>
        <dbReference type="ARBA" id="ARBA00022691"/>
    </source>
</evidence>
<dbReference type="EMBL" id="ML996088">
    <property type="protein sequence ID" value="KAF2151113.1"/>
    <property type="molecule type" value="Genomic_DNA"/>
</dbReference>
<evidence type="ECO:0000256" key="1">
    <source>
        <dbReference type="ARBA" id="ARBA00005179"/>
    </source>
</evidence>
<evidence type="ECO:0000256" key="2">
    <source>
        <dbReference type="ARBA" id="ARBA00022679"/>
    </source>
</evidence>
<name>A0A9P4J2B4_9PEZI</name>
<dbReference type="GO" id="GO:0016740">
    <property type="term" value="F:transferase activity"/>
    <property type="evidence" value="ECO:0007669"/>
    <property type="project" value="UniProtKB-KW"/>
</dbReference>
<comment type="similarity">
    <text evidence="4">Belongs to the class I-like SAM-binding methyltransferase superfamily.</text>
</comment>
<comment type="pathway">
    <text evidence="1">Secondary metabolite biosynthesis.</text>
</comment>
<organism evidence="6 7">
    <name type="scientific">Myriangium duriaei CBS 260.36</name>
    <dbReference type="NCBI Taxonomy" id="1168546"/>
    <lineage>
        <taxon>Eukaryota</taxon>
        <taxon>Fungi</taxon>
        <taxon>Dikarya</taxon>
        <taxon>Ascomycota</taxon>
        <taxon>Pezizomycotina</taxon>
        <taxon>Dothideomycetes</taxon>
        <taxon>Dothideomycetidae</taxon>
        <taxon>Myriangiales</taxon>
        <taxon>Myriangiaceae</taxon>
        <taxon>Myriangium</taxon>
    </lineage>
</organism>